<dbReference type="RefSeq" id="WP_285973020.1">
    <property type="nucleotide sequence ID" value="NZ_CP127294.1"/>
</dbReference>
<dbReference type="PROSITE" id="PS01124">
    <property type="entry name" value="HTH_ARAC_FAMILY_2"/>
    <property type="match status" value="1"/>
</dbReference>
<keyword evidence="5" id="KW-1185">Reference proteome</keyword>
<dbReference type="InterPro" id="IPR009057">
    <property type="entry name" value="Homeodomain-like_sf"/>
</dbReference>
<dbReference type="InterPro" id="IPR052158">
    <property type="entry name" value="INH-QAR"/>
</dbReference>
<evidence type="ECO:0000256" key="1">
    <source>
        <dbReference type="ARBA" id="ARBA00023015"/>
    </source>
</evidence>
<dbReference type="Pfam" id="PF12833">
    <property type="entry name" value="HTH_18"/>
    <property type="match status" value="1"/>
</dbReference>
<evidence type="ECO:0000313" key="4">
    <source>
        <dbReference type="EMBL" id="WIX82451.1"/>
    </source>
</evidence>
<dbReference type="SUPFAM" id="SSF46689">
    <property type="entry name" value="Homeodomain-like"/>
    <property type="match status" value="2"/>
</dbReference>
<accession>A0A9Y2MXL7</accession>
<gene>
    <name evidence="4" type="ORF">QRX50_17630</name>
</gene>
<dbReference type="KEGG" id="acab:QRX50_17630"/>
<dbReference type="InterPro" id="IPR002818">
    <property type="entry name" value="DJ-1/PfpI"/>
</dbReference>
<name>A0A9Y2MXL7_9PSEU</name>
<dbReference type="PANTHER" id="PTHR43130">
    <property type="entry name" value="ARAC-FAMILY TRANSCRIPTIONAL REGULATOR"/>
    <property type="match status" value="1"/>
</dbReference>
<evidence type="ECO:0000313" key="5">
    <source>
        <dbReference type="Proteomes" id="UP001236014"/>
    </source>
</evidence>
<keyword evidence="1" id="KW-0805">Transcription regulation</keyword>
<dbReference type="Gene3D" id="3.40.50.880">
    <property type="match status" value="1"/>
</dbReference>
<dbReference type="SMART" id="SM00342">
    <property type="entry name" value="HTH_ARAC"/>
    <property type="match status" value="1"/>
</dbReference>
<dbReference type="Gene3D" id="1.10.10.60">
    <property type="entry name" value="Homeodomain-like"/>
    <property type="match status" value="2"/>
</dbReference>
<reference evidence="4 5" key="1">
    <citation type="submission" date="2023-06" db="EMBL/GenBank/DDBJ databases">
        <authorList>
            <person name="Oyuntsetseg B."/>
            <person name="Kim S.B."/>
        </authorList>
    </citation>
    <scope>NUCLEOTIDE SEQUENCE [LARGE SCALE GENOMIC DNA]</scope>
    <source>
        <strain evidence="4 5">2-15</strain>
    </source>
</reference>
<dbReference type="GO" id="GO:0003700">
    <property type="term" value="F:DNA-binding transcription factor activity"/>
    <property type="evidence" value="ECO:0007669"/>
    <property type="project" value="InterPro"/>
</dbReference>
<dbReference type="InterPro" id="IPR029062">
    <property type="entry name" value="Class_I_gatase-like"/>
</dbReference>
<dbReference type="Pfam" id="PF01965">
    <property type="entry name" value="DJ-1_PfpI"/>
    <property type="match status" value="1"/>
</dbReference>
<proteinExistence type="predicted"/>
<dbReference type="GO" id="GO:0043565">
    <property type="term" value="F:sequence-specific DNA binding"/>
    <property type="evidence" value="ECO:0007669"/>
    <property type="project" value="InterPro"/>
</dbReference>
<dbReference type="Proteomes" id="UP001236014">
    <property type="component" value="Chromosome"/>
</dbReference>
<protein>
    <submittedName>
        <fullName evidence="4">Helix-turn-helix domain-containing protein</fullName>
    </submittedName>
</protein>
<dbReference type="EMBL" id="CP127294">
    <property type="protein sequence ID" value="WIX82451.1"/>
    <property type="molecule type" value="Genomic_DNA"/>
</dbReference>
<evidence type="ECO:0000256" key="2">
    <source>
        <dbReference type="ARBA" id="ARBA00023163"/>
    </source>
</evidence>
<keyword evidence="2" id="KW-0804">Transcription</keyword>
<feature type="domain" description="HTH araC/xylS-type" evidence="3">
    <location>
        <begin position="209"/>
        <end position="307"/>
    </location>
</feature>
<organism evidence="4 5">
    <name type="scientific">Amycolatopsis carbonis</name>
    <dbReference type="NCBI Taxonomy" id="715471"/>
    <lineage>
        <taxon>Bacteria</taxon>
        <taxon>Bacillati</taxon>
        <taxon>Actinomycetota</taxon>
        <taxon>Actinomycetes</taxon>
        <taxon>Pseudonocardiales</taxon>
        <taxon>Pseudonocardiaceae</taxon>
        <taxon>Amycolatopsis</taxon>
    </lineage>
</organism>
<dbReference type="InterPro" id="IPR018060">
    <property type="entry name" value="HTH_AraC"/>
</dbReference>
<sequence length="337" mass="35907">MRKIALVLFDGARLFDTAVVDEVWGARSGPGAELRRCAATKEPVELAGGAVLKPERTFAWLRTADVVVVPGLANVDAEPAPELLAALRAAHRAGAQVAGLCLGAFVLGAAGLLDGRPAATHWRFTSELARRHPSAQVDPGVLYAGGAGVWTSAGVAAGIDLCLHLVRITQGADVAAAIARAMVTAPFRSGGQAQFITVPTPPRDEEPLAAVRERAMRELRRPLTVSELASWAAMSERTFARRFVAETGTTPVRWLLDQRIARAQQLLESSDLPVAAIAGCCGFGSPVSFRQHFTRHVGVAPSRYRTDFRPATASSAASSTEVLNRAHELVRSKFHDK</sequence>
<evidence type="ECO:0000259" key="3">
    <source>
        <dbReference type="PROSITE" id="PS01124"/>
    </source>
</evidence>
<dbReference type="PANTHER" id="PTHR43130:SF3">
    <property type="entry name" value="HTH-TYPE TRANSCRIPTIONAL REGULATOR RV1931C"/>
    <property type="match status" value="1"/>
</dbReference>
<dbReference type="SUPFAM" id="SSF52317">
    <property type="entry name" value="Class I glutamine amidotransferase-like"/>
    <property type="match status" value="1"/>
</dbReference>
<dbReference type="AlphaFoldDB" id="A0A9Y2MXL7"/>